<evidence type="ECO:0000256" key="8">
    <source>
        <dbReference type="RuleBase" id="RU003624"/>
    </source>
</evidence>
<evidence type="ECO:0000256" key="5">
    <source>
        <dbReference type="ARBA" id="ARBA00023274"/>
    </source>
</evidence>
<keyword evidence="3 7" id="KW-0694">RNA-binding</keyword>
<evidence type="ECO:0000256" key="6">
    <source>
        <dbReference type="ARBA" id="ARBA00035154"/>
    </source>
</evidence>
<protein>
    <recommendedName>
        <fullName evidence="6 7">Small ribosomal subunit protein uS3c</fullName>
    </recommendedName>
</protein>
<dbReference type="Pfam" id="PF07650">
    <property type="entry name" value="KH_2"/>
    <property type="match status" value="1"/>
</dbReference>
<dbReference type="PANTHER" id="PTHR11760:SF19">
    <property type="entry name" value="SMALL RIBOSOMAL SUBUNIT PROTEIN US3C"/>
    <property type="match status" value="1"/>
</dbReference>
<keyword evidence="2 7" id="KW-0699">rRNA-binding</keyword>
<dbReference type="HAMAP" id="MF_01309_B">
    <property type="entry name" value="Ribosomal_uS3_B"/>
    <property type="match status" value="1"/>
</dbReference>
<evidence type="ECO:0000256" key="2">
    <source>
        <dbReference type="ARBA" id="ARBA00022730"/>
    </source>
</evidence>
<dbReference type="InterPro" id="IPR057258">
    <property type="entry name" value="Ribosomal_uS3"/>
</dbReference>
<dbReference type="InterPro" id="IPR015946">
    <property type="entry name" value="KH_dom-like_a/b"/>
</dbReference>
<dbReference type="GO" id="GO:0022627">
    <property type="term" value="C:cytosolic small ribosomal subunit"/>
    <property type="evidence" value="ECO:0007669"/>
    <property type="project" value="TreeGrafter"/>
</dbReference>
<dbReference type="InterPro" id="IPR005704">
    <property type="entry name" value="Ribosomal_uS3_bac-typ"/>
</dbReference>
<comment type="subcellular location">
    <subcellularLocation>
        <location evidence="7 9">Plastid</location>
        <location evidence="7 9">Chloroplast</location>
    </subcellularLocation>
</comment>
<evidence type="ECO:0000256" key="3">
    <source>
        <dbReference type="ARBA" id="ARBA00022884"/>
    </source>
</evidence>
<evidence type="ECO:0000256" key="4">
    <source>
        <dbReference type="ARBA" id="ARBA00022980"/>
    </source>
</evidence>
<proteinExistence type="inferred from homology"/>
<dbReference type="Gene3D" id="3.30.1140.32">
    <property type="entry name" value="Ribosomal protein S3, C-terminal domain"/>
    <property type="match status" value="1"/>
</dbReference>
<dbReference type="InterPro" id="IPR018280">
    <property type="entry name" value="Ribosomal_uS3_CS"/>
</dbReference>
<dbReference type="AlphaFoldDB" id="A0A0R8S1J3"/>
<evidence type="ECO:0000259" key="10">
    <source>
        <dbReference type="PROSITE" id="PS50823"/>
    </source>
</evidence>
<dbReference type="SUPFAM" id="SSF54821">
    <property type="entry name" value="Ribosomal protein S3 C-terminal domain"/>
    <property type="match status" value="1"/>
</dbReference>
<organism evidence="11">
    <name type="scientific">Prasiola crispa</name>
    <name type="common">Green alga</name>
    <name type="synonym">Ulva crispa</name>
    <dbReference type="NCBI Taxonomy" id="173492"/>
    <lineage>
        <taxon>Eukaryota</taxon>
        <taxon>Viridiplantae</taxon>
        <taxon>Chlorophyta</taxon>
        <taxon>core chlorophytes</taxon>
        <taxon>Trebouxiophyceae</taxon>
        <taxon>Prasiolales</taxon>
        <taxon>Prasiolaceae</taxon>
        <taxon>Prasiola</taxon>
    </lineage>
</organism>
<dbReference type="InterPro" id="IPR009019">
    <property type="entry name" value="KH_sf_prok-type"/>
</dbReference>
<dbReference type="InterPro" id="IPR001351">
    <property type="entry name" value="Ribosomal_uS3_C"/>
</dbReference>
<dbReference type="EMBL" id="KR017748">
    <property type="protein sequence ID" value="AKZ21123.1"/>
    <property type="molecule type" value="Genomic_DNA"/>
</dbReference>
<dbReference type="GO" id="GO:0019843">
    <property type="term" value="F:rRNA binding"/>
    <property type="evidence" value="ECO:0007669"/>
    <property type="project" value="UniProtKB-UniRule"/>
</dbReference>
<sequence>MGQKVHPLGFRLGITKKHKSQWFAKTGKYPQLVLEDYFLRKFLMQKFLEAGIESIKIERKLNQIKIEICAARANVFIGRDKKNLEQLRELLEQKLKVYRAEKFNVLNLSNFSNLQIQSKLACSPAIFKKNSQFHIETSKSSLLQNTSKISEIPQSINTPKISIHIIKLVNPDTKAGFVADSLVERLEKRGSFRQAMKAAIRRCQRAKVQGIKIQVSGRLNGAEIARTEWIREGRVPLQTLRANIDYSYKTAKTIYGILGIKVWIFNGDVNS</sequence>
<keyword evidence="5 7" id="KW-0687">Ribonucleoprotein</keyword>
<dbReference type="InterPro" id="IPR004044">
    <property type="entry name" value="KH_dom_type_2"/>
</dbReference>
<dbReference type="CDD" id="cd02412">
    <property type="entry name" value="KH-II_30S_S3"/>
    <property type="match status" value="1"/>
</dbReference>
<keyword evidence="4 7" id="KW-0689">Ribosomal protein</keyword>
<dbReference type="PANTHER" id="PTHR11760">
    <property type="entry name" value="30S/40S RIBOSOMAL PROTEIN S3"/>
    <property type="match status" value="1"/>
</dbReference>
<evidence type="ECO:0000256" key="7">
    <source>
        <dbReference type="HAMAP-Rule" id="MF_01309"/>
    </source>
</evidence>
<comment type="subunit">
    <text evidence="7 9">Part of the 30S ribosomal subunit.</text>
</comment>
<comment type="similarity">
    <text evidence="1 7 8">Belongs to the universal ribosomal protein uS3 family.</text>
</comment>
<dbReference type="FunFam" id="3.30.300.20:FF:000001">
    <property type="entry name" value="30S ribosomal protein S3"/>
    <property type="match status" value="1"/>
</dbReference>
<evidence type="ECO:0000313" key="11">
    <source>
        <dbReference type="EMBL" id="AKZ21123.1"/>
    </source>
</evidence>
<dbReference type="SUPFAM" id="SSF54814">
    <property type="entry name" value="Prokaryotic type KH domain (KH-domain type II)"/>
    <property type="match status" value="1"/>
</dbReference>
<gene>
    <name evidence="7 11" type="primary">rps3</name>
</gene>
<dbReference type="GO" id="GO:0003735">
    <property type="term" value="F:structural constituent of ribosome"/>
    <property type="evidence" value="ECO:0007669"/>
    <property type="project" value="InterPro"/>
</dbReference>
<dbReference type="GO" id="GO:0009507">
    <property type="term" value="C:chloroplast"/>
    <property type="evidence" value="ECO:0007669"/>
    <property type="project" value="UniProtKB-SubCell"/>
</dbReference>
<dbReference type="NCBIfam" id="TIGR01009">
    <property type="entry name" value="rpsC_bact"/>
    <property type="match status" value="1"/>
</dbReference>
<dbReference type="GO" id="GO:0006412">
    <property type="term" value="P:translation"/>
    <property type="evidence" value="ECO:0007669"/>
    <property type="project" value="UniProtKB-UniRule"/>
</dbReference>
<dbReference type="Gene3D" id="3.30.300.20">
    <property type="match status" value="1"/>
</dbReference>
<dbReference type="InterPro" id="IPR036419">
    <property type="entry name" value="Ribosomal_S3_C_sf"/>
</dbReference>
<dbReference type="PROSITE" id="PS50823">
    <property type="entry name" value="KH_TYPE_2"/>
    <property type="match status" value="1"/>
</dbReference>
<accession>A0A0R8S1J3</accession>
<evidence type="ECO:0000256" key="1">
    <source>
        <dbReference type="ARBA" id="ARBA00010761"/>
    </source>
</evidence>
<dbReference type="Pfam" id="PF00189">
    <property type="entry name" value="Ribosomal_S3_C"/>
    <property type="match status" value="1"/>
</dbReference>
<geneLocation type="chloroplast" evidence="11"/>
<reference evidence="11" key="1">
    <citation type="journal article" date="2015" name="Genome Announc.">
        <title>Draft Plastid and Mitochondrial Genome Sequences from Antarctic Alga Prasiola crispa.</title>
        <authorList>
            <person name="Carvalho E.L."/>
            <person name="Wallau Gda L."/>
            <person name="Rangel D.L."/>
            <person name="Machado L.C."/>
            <person name="da Silva A.F."/>
            <person name="da Silva L.F."/>
            <person name="Macedo P.E."/>
            <person name="Pereira A.B."/>
            <person name="Victoria Fde C."/>
            <person name="Boldo J.T."/>
            <person name="Dal Belo C.A."/>
            <person name="Pinto P.M."/>
        </authorList>
    </citation>
    <scope>NUCLEOTIDE SEQUENCE</scope>
</reference>
<evidence type="ECO:0000256" key="9">
    <source>
        <dbReference type="RuleBase" id="RU003626"/>
    </source>
</evidence>
<name>A0A0R8S1J3_PRACR</name>
<keyword evidence="9 11" id="KW-0934">Plastid</keyword>
<keyword evidence="9 11" id="KW-0150">Chloroplast</keyword>
<dbReference type="PROSITE" id="PS00548">
    <property type="entry name" value="RIBOSOMAL_S3"/>
    <property type="match status" value="1"/>
</dbReference>
<feature type="domain" description="KH type-2" evidence="10">
    <location>
        <begin position="39"/>
        <end position="109"/>
    </location>
</feature>